<evidence type="ECO:0000313" key="2">
    <source>
        <dbReference type="EMBL" id="NGM21493.1"/>
    </source>
</evidence>
<dbReference type="RefSeq" id="WP_164695402.1">
    <property type="nucleotide sequence ID" value="NZ_JAAIKB010000006.1"/>
</dbReference>
<organism evidence="2 3">
    <name type="scientific">Falsiroseomonas algicola</name>
    <dbReference type="NCBI Taxonomy" id="2716930"/>
    <lineage>
        <taxon>Bacteria</taxon>
        <taxon>Pseudomonadati</taxon>
        <taxon>Pseudomonadota</taxon>
        <taxon>Alphaproteobacteria</taxon>
        <taxon>Acetobacterales</taxon>
        <taxon>Roseomonadaceae</taxon>
        <taxon>Falsiroseomonas</taxon>
    </lineage>
</organism>
<protein>
    <recommendedName>
        <fullName evidence="4">Phosphoribosylamine--glycine ligase</fullName>
    </recommendedName>
</protein>
<dbReference type="Proteomes" id="UP000475385">
    <property type="component" value="Unassembled WGS sequence"/>
</dbReference>
<gene>
    <name evidence="2" type="ORF">G3576_15825</name>
</gene>
<accession>A0A6M1LMQ1</accession>
<comment type="caution">
    <text evidence="2">The sequence shown here is derived from an EMBL/GenBank/DDBJ whole genome shotgun (WGS) entry which is preliminary data.</text>
</comment>
<reference evidence="2 3" key="1">
    <citation type="submission" date="2020-03" db="EMBL/GenBank/DDBJ databases">
        <title>Roseomonas stagni sp. nov., isolated from pond water in Japan.</title>
        <authorList>
            <person name="Furuhata K."/>
            <person name="Miyamoto H."/>
            <person name="Goto K."/>
        </authorList>
    </citation>
    <scope>NUCLEOTIDE SEQUENCE [LARGE SCALE GENOMIC DNA]</scope>
    <source>
        <strain evidence="2 3">PeD5</strain>
    </source>
</reference>
<evidence type="ECO:0008006" key="4">
    <source>
        <dbReference type="Google" id="ProtNLM"/>
    </source>
</evidence>
<name>A0A6M1LMQ1_9PROT</name>
<evidence type="ECO:0000313" key="3">
    <source>
        <dbReference type="Proteomes" id="UP000475385"/>
    </source>
</evidence>
<proteinExistence type="predicted"/>
<feature type="chain" id="PRO_5026999514" description="Phosphoribosylamine--glycine ligase" evidence="1">
    <location>
        <begin position="20"/>
        <end position="99"/>
    </location>
</feature>
<keyword evidence="3" id="KW-1185">Reference proteome</keyword>
<dbReference type="EMBL" id="JAAIKB010000006">
    <property type="protein sequence ID" value="NGM21493.1"/>
    <property type="molecule type" value="Genomic_DNA"/>
</dbReference>
<dbReference type="PROSITE" id="PS51257">
    <property type="entry name" value="PROKAR_LIPOPROTEIN"/>
    <property type="match status" value="1"/>
</dbReference>
<dbReference type="AlphaFoldDB" id="A0A6M1LMQ1"/>
<evidence type="ECO:0000256" key="1">
    <source>
        <dbReference type="SAM" id="SignalP"/>
    </source>
</evidence>
<feature type="signal peptide" evidence="1">
    <location>
        <begin position="1"/>
        <end position="19"/>
    </location>
</feature>
<sequence length="99" mass="10975">MKPLYAALPVLLPVMVLTACGNPAPRQAETPVMAECRAEAERVPGAQAMFRQLNLENPNNRDRVEREREQVVNRAYADCLARRGITRGGGVEPVRRSGF</sequence>
<keyword evidence="1" id="KW-0732">Signal</keyword>